<keyword evidence="4 6" id="KW-0472">Membrane</keyword>
<dbReference type="Proteomes" id="UP000315724">
    <property type="component" value="Chromosome"/>
</dbReference>
<evidence type="ECO:0008006" key="9">
    <source>
        <dbReference type="Google" id="ProtNLM"/>
    </source>
</evidence>
<dbReference type="InterPro" id="IPR027359">
    <property type="entry name" value="Volt_channel_dom_sf"/>
</dbReference>
<keyword evidence="2 6" id="KW-0812">Transmembrane</keyword>
<feature type="coiled-coil region" evidence="5">
    <location>
        <begin position="257"/>
        <end position="291"/>
    </location>
</feature>
<proteinExistence type="predicted"/>
<dbReference type="Gene3D" id="1.20.120.350">
    <property type="entry name" value="Voltage-gated potassium channels. Chain C"/>
    <property type="match status" value="1"/>
</dbReference>
<sequence>MNDSNAQTSLDHKLAMPMFVVTLLWLGLAGIAMHLLSDIDGRYIHVSIYCGVAILVLWLAYFAEAITHWRNGSAQMRQHLKICLFPPLRLGCRDHRTGTTVWIPGLGWRVATDDLANEIDFKLSYAMIAMALLVLPLLGVEYIYTDQIKANRTFGLIVQIAQAFIWFAFAGEFLLMITLVSKKIRFIKEHWLDLAIICLPMIAFMRIFRLGGSLRLTRLSKTAKVFRLRGTAMRAWRAILILQIVDRIIHRDPHKRLRVLKNQIAEKKLELESLQEQAALVKNRIAELEESESAVKTISDS</sequence>
<feature type="transmembrane region" description="Helical" evidence="6">
    <location>
        <begin position="191"/>
        <end position="208"/>
    </location>
</feature>
<evidence type="ECO:0000256" key="1">
    <source>
        <dbReference type="ARBA" id="ARBA00004141"/>
    </source>
</evidence>
<feature type="transmembrane region" description="Helical" evidence="6">
    <location>
        <begin position="14"/>
        <end position="36"/>
    </location>
</feature>
<keyword evidence="3 6" id="KW-1133">Transmembrane helix</keyword>
<organism evidence="7 8">
    <name type="scientific">Thalassoglobus polymorphus</name>
    <dbReference type="NCBI Taxonomy" id="2527994"/>
    <lineage>
        <taxon>Bacteria</taxon>
        <taxon>Pseudomonadati</taxon>
        <taxon>Planctomycetota</taxon>
        <taxon>Planctomycetia</taxon>
        <taxon>Planctomycetales</taxon>
        <taxon>Planctomycetaceae</taxon>
        <taxon>Thalassoglobus</taxon>
    </lineage>
</organism>
<dbReference type="RefSeq" id="WP_145196036.1">
    <property type="nucleotide sequence ID" value="NZ_CP036267.1"/>
</dbReference>
<feature type="transmembrane region" description="Helical" evidence="6">
    <location>
        <begin position="156"/>
        <end position="179"/>
    </location>
</feature>
<dbReference type="EMBL" id="CP036267">
    <property type="protein sequence ID" value="QDT31462.1"/>
    <property type="molecule type" value="Genomic_DNA"/>
</dbReference>
<evidence type="ECO:0000256" key="6">
    <source>
        <dbReference type="SAM" id="Phobius"/>
    </source>
</evidence>
<name>A0A517QIK2_9PLAN</name>
<dbReference type="GO" id="GO:0016020">
    <property type="term" value="C:membrane"/>
    <property type="evidence" value="ECO:0007669"/>
    <property type="project" value="UniProtKB-SubCell"/>
</dbReference>
<dbReference type="KEGG" id="tpol:Mal48_06950"/>
<keyword evidence="8" id="KW-1185">Reference proteome</keyword>
<keyword evidence="5" id="KW-0175">Coiled coil</keyword>
<dbReference type="SUPFAM" id="SSF81324">
    <property type="entry name" value="Voltage-gated potassium channels"/>
    <property type="match status" value="1"/>
</dbReference>
<reference evidence="7 8" key="1">
    <citation type="submission" date="2019-02" db="EMBL/GenBank/DDBJ databases">
        <title>Deep-cultivation of Planctomycetes and their phenomic and genomic characterization uncovers novel biology.</title>
        <authorList>
            <person name="Wiegand S."/>
            <person name="Jogler M."/>
            <person name="Boedeker C."/>
            <person name="Pinto D."/>
            <person name="Vollmers J."/>
            <person name="Rivas-Marin E."/>
            <person name="Kohn T."/>
            <person name="Peeters S.H."/>
            <person name="Heuer A."/>
            <person name="Rast P."/>
            <person name="Oberbeckmann S."/>
            <person name="Bunk B."/>
            <person name="Jeske O."/>
            <person name="Meyerdierks A."/>
            <person name="Storesund J.E."/>
            <person name="Kallscheuer N."/>
            <person name="Luecker S."/>
            <person name="Lage O.M."/>
            <person name="Pohl T."/>
            <person name="Merkel B.J."/>
            <person name="Hornburger P."/>
            <person name="Mueller R.-W."/>
            <person name="Bruemmer F."/>
            <person name="Labrenz M."/>
            <person name="Spormann A.M."/>
            <person name="Op den Camp H."/>
            <person name="Overmann J."/>
            <person name="Amann R."/>
            <person name="Jetten M.S.M."/>
            <person name="Mascher T."/>
            <person name="Medema M.H."/>
            <person name="Devos D.P."/>
            <person name="Kaster A.-K."/>
            <person name="Ovreas L."/>
            <person name="Rohde M."/>
            <person name="Galperin M.Y."/>
            <person name="Jogler C."/>
        </authorList>
    </citation>
    <scope>NUCLEOTIDE SEQUENCE [LARGE SCALE GENOMIC DNA]</scope>
    <source>
        <strain evidence="7 8">Mal48</strain>
    </source>
</reference>
<evidence type="ECO:0000256" key="3">
    <source>
        <dbReference type="ARBA" id="ARBA00022989"/>
    </source>
</evidence>
<evidence type="ECO:0000256" key="2">
    <source>
        <dbReference type="ARBA" id="ARBA00022692"/>
    </source>
</evidence>
<gene>
    <name evidence="7" type="ORF">Mal48_06950</name>
</gene>
<feature type="transmembrane region" description="Helical" evidence="6">
    <location>
        <begin position="123"/>
        <end position="144"/>
    </location>
</feature>
<evidence type="ECO:0000313" key="8">
    <source>
        <dbReference type="Proteomes" id="UP000315724"/>
    </source>
</evidence>
<evidence type="ECO:0000256" key="4">
    <source>
        <dbReference type="ARBA" id="ARBA00023136"/>
    </source>
</evidence>
<protein>
    <recommendedName>
        <fullName evidence="9">Ion transport protein</fullName>
    </recommendedName>
</protein>
<accession>A0A517QIK2</accession>
<comment type="subcellular location">
    <subcellularLocation>
        <location evidence="1">Membrane</location>
        <topology evidence="1">Multi-pass membrane protein</topology>
    </subcellularLocation>
</comment>
<evidence type="ECO:0000256" key="5">
    <source>
        <dbReference type="SAM" id="Coils"/>
    </source>
</evidence>
<feature type="transmembrane region" description="Helical" evidence="6">
    <location>
        <begin position="43"/>
        <end position="63"/>
    </location>
</feature>
<evidence type="ECO:0000313" key="7">
    <source>
        <dbReference type="EMBL" id="QDT31462.1"/>
    </source>
</evidence>
<dbReference type="AlphaFoldDB" id="A0A517QIK2"/>
<dbReference type="OrthoDB" id="210533at2"/>